<feature type="region of interest" description="Disordered" evidence="1">
    <location>
        <begin position="888"/>
        <end position="912"/>
    </location>
</feature>
<protein>
    <submittedName>
        <fullName evidence="4">Putative assembly protein</fullName>
    </submittedName>
</protein>
<keyword evidence="2" id="KW-0812">Transmembrane</keyword>
<name>A0A2X2SP87_CAPOC</name>
<feature type="transmembrane region" description="Helical" evidence="2">
    <location>
        <begin position="27"/>
        <end position="49"/>
    </location>
</feature>
<gene>
    <name evidence="4" type="ORF">NCTC11545_01030</name>
</gene>
<dbReference type="Pfam" id="PF05170">
    <property type="entry name" value="AsmA"/>
    <property type="match status" value="1"/>
</dbReference>
<keyword evidence="2" id="KW-0472">Membrane</keyword>
<evidence type="ECO:0000256" key="1">
    <source>
        <dbReference type="SAM" id="MobiDB-lite"/>
    </source>
</evidence>
<dbReference type="GO" id="GO:0090313">
    <property type="term" value="P:regulation of protein targeting to membrane"/>
    <property type="evidence" value="ECO:0007669"/>
    <property type="project" value="TreeGrafter"/>
</dbReference>
<evidence type="ECO:0000259" key="3">
    <source>
        <dbReference type="Pfam" id="PF05170"/>
    </source>
</evidence>
<dbReference type="EMBL" id="UAVS01000005">
    <property type="protein sequence ID" value="SQA93654.1"/>
    <property type="molecule type" value="Genomic_DNA"/>
</dbReference>
<evidence type="ECO:0000256" key="2">
    <source>
        <dbReference type="SAM" id="Phobius"/>
    </source>
</evidence>
<dbReference type="GO" id="GO:0005886">
    <property type="term" value="C:plasma membrane"/>
    <property type="evidence" value="ECO:0007669"/>
    <property type="project" value="TreeGrafter"/>
</dbReference>
<accession>A0A2X2SP87</accession>
<dbReference type="PANTHER" id="PTHR30441:SF8">
    <property type="entry name" value="DUF748 DOMAIN-CONTAINING PROTEIN"/>
    <property type="match status" value="1"/>
</dbReference>
<dbReference type="AlphaFoldDB" id="A0A2X2SP87"/>
<dbReference type="Proteomes" id="UP000250169">
    <property type="component" value="Unassembled WGS sequence"/>
</dbReference>
<reference evidence="4 5" key="1">
    <citation type="submission" date="2018-06" db="EMBL/GenBank/DDBJ databases">
        <authorList>
            <consortium name="Pathogen Informatics"/>
            <person name="Doyle S."/>
        </authorList>
    </citation>
    <scope>NUCLEOTIDE SEQUENCE [LARGE SCALE GENOMIC DNA]</scope>
    <source>
        <strain evidence="4 5">NCTC11545</strain>
    </source>
</reference>
<evidence type="ECO:0000313" key="4">
    <source>
        <dbReference type="EMBL" id="SQA93654.1"/>
    </source>
</evidence>
<feature type="domain" description="AsmA" evidence="3">
    <location>
        <begin position="21"/>
        <end position="748"/>
    </location>
</feature>
<evidence type="ECO:0000313" key="5">
    <source>
        <dbReference type="Proteomes" id="UP000250169"/>
    </source>
</evidence>
<dbReference type="PANTHER" id="PTHR30441">
    <property type="entry name" value="DUF748 DOMAIN-CONTAINING PROTEIN"/>
    <property type="match status" value="1"/>
</dbReference>
<dbReference type="InterPro" id="IPR052894">
    <property type="entry name" value="AsmA-related"/>
</dbReference>
<sequence length="912" mass="100114">MLIVNYFVSLHSENIIAKTRMKIAKKILKWGGITLLLLIIAMIAIPFFFKDTIKEKVIEMANENLKANIGLQDVDISLFKNFPKARVTLNDFVLVNKEPFVGDTLFAAKHIDVTLSIKDLLAGNYNLLGANVKDASVYIHLNKEGEGNYDIAIPSDKPEEESAPIKLDIQRYNVENLKFTFKMDDGNLFMEAADIYHSGKGNFAEEVLDLDTQTKANLTFAMGKSTFMKRVPITLQAILGIDLKNQKYTFKQNKATVNRLDLVFDGFIQLLEEGQHYDLTFSTPTNSFQNFLALIPEEYSKSIENVKTTGNLTLKGFAKGDMVGDKIPTFGLEMYADNASFKYPNLPKTVRDITIDLKVNNATGITNDTKVNLNKFTMSIDQDHFSARANVSNVVVNPFVDMAVKGTINLANLSQAYPISLNKKLAGILRADIATQLDMKSVEAKNYQKIKAQGNLSLSQFVYAGEEFVKPFHIDNLNVAFNPSHIGLSKFDARTGDSDLHLTGTIDNLYGFAFRKEILKGNFNLSSNKLVVNDFMQPATETSAPAKQETKEAPKANKTSTKEAAIKVPAFLDCALTAKANTVLYDNLKLSNVSGKLIIKDQKVTLENLKSDIFGGNIALTGDVSTKEKVPTFDVDLNLNRLNISDAFTQITMLEKIAPIAKAVQGKVNTVINVKGNLKNDLTPQINSISGDLFAALIDSKIDSHGSPLLSALDSQFTGLNLANLNLKDVKAAVDFEDGKVKIKPFTIKYKDVAIEVAGSHGFDQQMNYKLTFNVPPQMLGKEAEGLLAKLTPENQKKINKLPVVATVGGTFKKPQVSTDAKAVVKNLATQIAKNQINNLTAKGTDALQKALGGKTSSGTAGEITKTVGGLMKNKDSTMTKVKEKAKEEAKKEAKKQIGNFLRGLGKKEGEE</sequence>
<dbReference type="InterPro" id="IPR007844">
    <property type="entry name" value="AsmA"/>
</dbReference>
<organism evidence="4 5">
    <name type="scientific">Capnocytophaga ochracea</name>
    <dbReference type="NCBI Taxonomy" id="1018"/>
    <lineage>
        <taxon>Bacteria</taxon>
        <taxon>Pseudomonadati</taxon>
        <taxon>Bacteroidota</taxon>
        <taxon>Flavobacteriia</taxon>
        <taxon>Flavobacteriales</taxon>
        <taxon>Flavobacteriaceae</taxon>
        <taxon>Capnocytophaga</taxon>
    </lineage>
</organism>
<keyword evidence="2" id="KW-1133">Transmembrane helix</keyword>
<proteinExistence type="predicted"/>